<sequence>MLLSAKRTIIATCALVSCILLFGFNRLMDQYPAAQMIRPTASVSNLSENVFGGVNPYWTTEQEKPRFAYVQYATDFDYLCNAMMNFARLERFKAHFDRVLIYPKDWEEPGSSREQIAITNIRKQYPHLKLRAVEVISTSMGDPTWHKSLTKFHAFVLTEYTRVLVFDSDSMVLNNMDHYFLSPLAPVAVPRAYWLNDKEASIKDQMLGSHVMLIEPNEGNYHRIIDEAKRSGAFDMEVLNHLFRDSAMILPHRRIALLTGEFRAKDHDQYMSEDKDEEWNAMAEASRAYLVHFSDWPLPKPWLRHSDAQWKAALPVCRDDDVETINRPRCADTVMWAGFYEDYYNDQKEVCSSLTKI</sequence>
<reference evidence="2" key="1">
    <citation type="journal article" date="2017" name="Nat. Microbiol.">
        <title>Global analysis of biosynthetic gene clusters reveals vast potential of secondary metabolite production in Penicillium species.</title>
        <authorList>
            <person name="Nielsen J.C."/>
            <person name="Grijseels S."/>
            <person name="Prigent S."/>
            <person name="Ji B."/>
            <person name="Dainat J."/>
            <person name="Nielsen K.F."/>
            <person name="Frisvad J.C."/>
            <person name="Workman M."/>
            <person name="Nielsen J."/>
        </authorList>
    </citation>
    <scope>NUCLEOTIDE SEQUENCE [LARGE SCALE GENOMIC DNA]</scope>
    <source>
        <strain evidence="2">IBT 4502</strain>
    </source>
</reference>
<dbReference type="Proteomes" id="UP000191408">
    <property type="component" value="Unassembled WGS sequence"/>
</dbReference>
<name>A0A1V6NFP4_PENPO</name>
<evidence type="ECO:0000313" key="2">
    <source>
        <dbReference type="Proteomes" id="UP000191408"/>
    </source>
</evidence>
<keyword evidence="2" id="KW-1185">Reference proteome</keyword>
<proteinExistence type="predicted"/>
<dbReference type="PANTHER" id="PTHR11183">
    <property type="entry name" value="GLYCOGENIN SUBFAMILY MEMBER"/>
    <property type="match status" value="1"/>
</dbReference>
<evidence type="ECO:0000313" key="1">
    <source>
        <dbReference type="EMBL" id="OQD63419.1"/>
    </source>
</evidence>
<accession>A0A1V6NFP4</accession>
<comment type="caution">
    <text evidence="1">The sequence shown here is derived from an EMBL/GenBank/DDBJ whole genome shotgun (WGS) entry which is preliminary data.</text>
</comment>
<dbReference type="EMBL" id="MDYM01000009">
    <property type="protein sequence ID" value="OQD63419.1"/>
    <property type="molecule type" value="Genomic_DNA"/>
</dbReference>
<gene>
    <name evidence="1" type="ORF">PENPOL_c009G04790</name>
</gene>
<dbReference type="STRING" id="60169.A0A1V6NFP4"/>
<dbReference type="OrthoDB" id="2014201at2759"/>
<dbReference type="PROSITE" id="PS51257">
    <property type="entry name" value="PROKAR_LIPOPROTEIN"/>
    <property type="match status" value="1"/>
</dbReference>
<dbReference type="SUPFAM" id="SSF53448">
    <property type="entry name" value="Nucleotide-diphospho-sugar transferases"/>
    <property type="match status" value="1"/>
</dbReference>
<protein>
    <recommendedName>
        <fullName evidence="3">Glucose N-acetyltransferase 1</fullName>
    </recommendedName>
</protein>
<organism evidence="1 2">
    <name type="scientific">Penicillium polonicum</name>
    <dbReference type="NCBI Taxonomy" id="60169"/>
    <lineage>
        <taxon>Eukaryota</taxon>
        <taxon>Fungi</taxon>
        <taxon>Dikarya</taxon>
        <taxon>Ascomycota</taxon>
        <taxon>Pezizomycotina</taxon>
        <taxon>Eurotiomycetes</taxon>
        <taxon>Eurotiomycetidae</taxon>
        <taxon>Eurotiales</taxon>
        <taxon>Aspergillaceae</taxon>
        <taxon>Penicillium</taxon>
    </lineage>
</organism>
<evidence type="ECO:0008006" key="3">
    <source>
        <dbReference type="Google" id="ProtNLM"/>
    </source>
</evidence>
<dbReference type="AlphaFoldDB" id="A0A1V6NFP4"/>
<dbReference type="InterPro" id="IPR029044">
    <property type="entry name" value="Nucleotide-diphossugar_trans"/>
</dbReference>
<dbReference type="InterPro" id="IPR050587">
    <property type="entry name" value="GNT1/Glycosyltrans_8"/>
</dbReference>
<dbReference type="Gene3D" id="3.90.550.10">
    <property type="entry name" value="Spore Coat Polysaccharide Biosynthesis Protein SpsA, Chain A"/>
    <property type="match status" value="1"/>
</dbReference>